<accession>A0AAD5XCS0</accession>
<dbReference type="InterPro" id="IPR001223">
    <property type="entry name" value="Glyco_hydro18_cat"/>
</dbReference>
<dbReference type="AlphaFoldDB" id="A0AAD5XCS0"/>
<keyword evidence="3" id="KW-1185">Reference proteome</keyword>
<dbReference type="Pfam" id="PF00704">
    <property type="entry name" value="Glyco_hydro_18"/>
    <property type="match status" value="1"/>
</dbReference>
<dbReference type="SUPFAM" id="SSF54556">
    <property type="entry name" value="Chitinase insertion domain"/>
    <property type="match status" value="1"/>
</dbReference>
<dbReference type="Gene3D" id="3.20.20.80">
    <property type="entry name" value="Glycosidases"/>
    <property type="match status" value="1"/>
</dbReference>
<dbReference type="InterPro" id="IPR017853">
    <property type="entry name" value="GH"/>
</dbReference>
<dbReference type="GO" id="GO:0005975">
    <property type="term" value="P:carbohydrate metabolic process"/>
    <property type="evidence" value="ECO:0007669"/>
    <property type="project" value="InterPro"/>
</dbReference>
<protein>
    <recommendedName>
        <fullName evidence="1">GH18 domain-containing protein</fullName>
    </recommendedName>
</protein>
<evidence type="ECO:0000313" key="3">
    <source>
        <dbReference type="Proteomes" id="UP001211907"/>
    </source>
</evidence>
<dbReference type="PROSITE" id="PS51910">
    <property type="entry name" value="GH18_2"/>
    <property type="match status" value="1"/>
</dbReference>
<dbReference type="EMBL" id="JADGJH010002315">
    <property type="protein sequence ID" value="KAJ3099950.1"/>
    <property type="molecule type" value="Genomic_DNA"/>
</dbReference>
<name>A0AAD5XCS0_9FUNG</name>
<dbReference type="InterPro" id="IPR050314">
    <property type="entry name" value="Glycosyl_Hydrlase_18"/>
</dbReference>
<dbReference type="PANTHER" id="PTHR11177:SF317">
    <property type="entry name" value="CHITINASE 12-RELATED"/>
    <property type="match status" value="1"/>
</dbReference>
<sequence>EPASNNVGYSQPLSQAAVINEWVNAGVPLSQLTNGLAFYGRSWQVQSSTNNGLYQECIGSVNGAACPGIIGDFLDAAIYTDVCGTQYHSGVWMYMNLRGATNLPTGTVQTDVPLSASPTTAGNGWTREFFDFAQTPTLYTANYLGEPTFISYDDPVSIQAKAAYAKASGLGGTMIWELSQDYNGELVAAALAGWN</sequence>
<evidence type="ECO:0000259" key="1">
    <source>
        <dbReference type="PROSITE" id="PS51910"/>
    </source>
</evidence>
<proteinExistence type="predicted"/>
<dbReference type="Gene3D" id="3.10.50.10">
    <property type="match status" value="1"/>
</dbReference>
<evidence type="ECO:0000313" key="2">
    <source>
        <dbReference type="EMBL" id="KAJ3099950.1"/>
    </source>
</evidence>
<dbReference type="Proteomes" id="UP001211907">
    <property type="component" value="Unassembled WGS sequence"/>
</dbReference>
<dbReference type="SUPFAM" id="SSF51445">
    <property type="entry name" value="(Trans)glycosidases"/>
    <property type="match status" value="1"/>
</dbReference>
<gene>
    <name evidence="2" type="ORF">HK100_004804</name>
</gene>
<feature type="domain" description="GH18" evidence="1">
    <location>
        <begin position="1"/>
        <end position="195"/>
    </location>
</feature>
<reference evidence="2" key="1">
    <citation type="submission" date="2020-05" db="EMBL/GenBank/DDBJ databases">
        <title>Phylogenomic resolution of chytrid fungi.</title>
        <authorList>
            <person name="Stajich J.E."/>
            <person name="Amses K."/>
            <person name="Simmons R."/>
            <person name="Seto K."/>
            <person name="Myers J."/>
            <person name="Bonds A."/>
            <person name="Quandt C.A."/>
            <person name="Barry K."/>
            <person name="Liu P."/>
            <person name="Grigoriev I."/>
            <person name="Longcore J.E."/>
            <person name="James T.Y."/>
        </authorList>
    </citation>
    <scope>NUCLEOTIDE SEQUENCE</scope>
    <source>
        <strain evidence="2">JEL0513</strain>
    </source>
</reference>
<feature type="non-terminal residue" evidence="2">
    <location>
        <position position="1"/>
    </location>
</feature>
<dbReference type="PANTHER" id="PTHR11177">
    <property type="entry name" value="CHITINASE"/>
    <property type="match status" value="1"/>
</dbReference>
<organism evidence="2 3">
    <name type="scientific">Physocladia obscura</name>
    <dbReference type="NCBI Taxonomy" id="109957"/>
    <lineage>
        <taxon>Eukaryota</taxon>
        <taxon>Fungi</taxon>
        <taxon>Fungi incertae sedis</taxon>
        <taxon>Chytridiomycota</taxon>
        <taxon>Chytridiomycota incertae sedis</taxon>
        <taxon>Chytridiomycetes</taxon>
        <taxon>Chytridiales</taxon>
        <taxon>Chytriomycetaceae</taxon>
        <taxon>Physocladia</taxon>
    </lineage>
</organism>
<dbReference type="InterPro" id="IPR029070">
    <property type="entry name" value="Chitinase_insertion_sf"/>
</dbReference>
<comment type="caution">
    <text evidence="2">The sequence shown here is derived from an EMBL/GenBank/DDBJ whole genome shotgun (WGS) entry which is preliminary data.</text>
</comment>